<evidence type="ECO:0000313" key="6">
    <source>
        <dbReference type="Proteomes" id="UP001162889"/>
    </source>
</evidence>
<evidence type="ECO:0000313" key="5">
    <source>
        <dbReference type="EMBL" id="MCP2010121.1"/>
    </source>
</evidence>
<sequence>MQMSRSSAIRVVSTDTSNTPPQQQLKQGPRVHGSAGVVAEISAGLLAARPHISPKYLYDGLGSKLFEAICELPEYYPTRTEAGIFAEHGADMADAIGAGATLIDLGAGNCAKAASLFPLLQPAQYVPVDISRDFLTEAVSRLRQRFPDIEMTALGLDFSHGFALPDSVRPGRRLFFYPGSSIGNFSPEQAVGFLRGLRANAGADGGLLIGVDLIKDKAVLDAAYDDALGVTAAFNLNMLRHLNHLIGADFDVAQWQHRAFFNEADSRIEMHLEARAELTVRWADGERHFARGERIHTEDSYKYTRQSFVGLLERAGFDTAQVWTDPSNWFAVIHARVAPL</sequence>
<evidence type="ECO:0000256" key="1">
    <source>
        <dbReference type="ARBA" id="ARBA00022603"/>
    </source>
</evidence>
<dbReference type="Gene3D" id="3.40.50.150">
    <property type="entry name" value="Vaccinia Virus protein VP39"/>
    <property type="match status" value="1"/>
</dbReference>
<evidence type="ECO:0000256" key="3">
    <source>
        <dbReference type="SAM" id="MobiDB-lite"/>
    </source>
</evidence>
<dbReference type="InterPro" id="IPR017804">
    <property type="entry name" value="MeTrfase_EgtD-like"/>
</dbReference>
<dbReference type="InterPro" id="IPR029063">
    <property type="entry name" value="SAM-dependent_MTases_sf"/>
</dbReference>
<gene>
    <name evidence="5" type="ORF">L1274_003853</name>
</gene>
<evidence type="ECO:0000256" key="2">
    <source>
        <dbReference type="ARBA" id="ARBA00022679"/>
    </source>
</evidence>
<feature type="domain" description="Histidine-specific methyltransferase SAM-dependent" evidence="4">
    <location>
        <begin position="39"/>
        <end position="336"/>
    </location>
</feature>
<keyword evidence="2" id="KW-0808">Transferase</keyword>
<dbReference type="PANTHER" id="PTHR43397:SF1">
    <property type="entry name" value="ERGOTHIONEINE BIOSYNTHESIS PROTEIN 1"/>
    <property type="match status" value="1"/>
</dbReference>
<dbReference type="NCBIfam" id="TIGR03438">
    <property type="entry name" value="egtD_ergothio"/>
    <property type="match status" value="1"/>
</dbReference>
<dbReference type="PIRSF" id="PIRSF018005">
    <property type="entry name" value="UCP018005"/>
    <property type="match status" value="1"/>
</dbReference>
<keyword evidence="6" id="KW-1185">Reference proteome</keyword>
<dbReference type="RefSeq" id="WP_229224934.1">
    <property type="nucleotide sequence ID" value="NZ_JAHTGR010000010.1"/>
</dbReference>
<feature type="region of interest" description="Disordered" evidence="3">
    <location>
        <begin position="1"/>
        <end position="30"/>
    </location>
</feature>
<dbReference type="InterPro" id="IPR035094">
    <property type="entry name" value="EgtD"/>
</dbReference>
<dbReference type="SUPFAM" id="SSF53335">
    <property type="entry name" value="S-adenosyl-L-methionine-dependent methyltransferases"/>
    <property type="match status" value="1"/>
</dbReference>
<proteinExistence type="predicted"/>
<accession>A0ABT1GNR2</accession>
<dbReference type="InterPro" id="IPR051128">
    <property type="entry name" value="EgtD_Methyltrsf_superfamily"/>
</dbReference>
<feature type="compositionally biased region" description="Polar residues" evidence="3">
    <location>
        <begin position="1"/>
        <end position="26"/>
    </location>
</feature>
<protein>
    <submittedName>
        <fullName evidence="5">Dimethylhistidine N-methyltransferase</fullName>
    </submittedName>
</protein>
<evidence type="ECO:0000259" key="4">
    <source>
        <dbReference type="Pfam" id="PF10017"/>
    </source>
</evidence>
<reference evidence="5" key="1">
    <citation type="submission" date="2022-03" db="EMBL/GenBank/DDBJ databases">
        <title>Genome Encyclopedia of Bacteria and Archaea VI: Functional Genomics of Type Strains.</title>
        <authorList>
            <person name="Whitman W."/>
        </authorList>
    </citation>
    <scope>NUCLEOTIDE SEQUENCE</scope>
    <source>
        <strain evidence="5">HSC-15S17</strain>
    </source>
</reference>
<dbReference type="Pfam" id="PF10017">
    <property type="entry name" value="Methyltransf_33"/>
    <property type="match status" value="1"/>
</dbReference>
<dbReference type="InterPro" id="IPR019257">
    <property type="entry name" value="MeTrfase_dom"/>
</dbReference>
<dbReference type="EMBL" id="JALJZU010000007">
    <property type="protein sequence ID" value="MCP2010121.1"/>
    <property type="molecule type" value="Genomic_DNA"/>
</dbReference>
<name>A0ABT1GNR2_9BURK</name>
<organism evidence="5 6">
    <name type="scientific">Duganella violaceipulchra</name>
    <dbReference type="NCBI Taxonomy" id="2849652"/>
    <lineage>
        <taxon>Bacteria</taxon>
        <taxon>Pseudomonadati</taxon>
        <taxon>Pseudomonadota</taxon>
        <taxon>Betaproteobacteria</taxon>
        <taxon>Burkholderiales</taxon>
        <taxon>Oxalobacteraceae</taxon>
        <taxon>Telluria group</taxon>
        <taxon>Duganella</taxon>
    </lineage>
</organism>
<dbReference type="PANTHER" id="PTHR43397">
    <property type="entry name" value="ERGOTHIONEINE BIOSYNTHESIS PROTEIN 1"/>
    <property type="match status" value="1"/>
</dbReference>
<dbReference type="Proteomes" id="UP001162889">
    <property type="component" value="Unassembled WGS sequence"/>
</dbReference>
<keyword evidence="1" id="KW-0489">Methyltransferase</keyword>
<comment type="caution">
    <text evidence="5">The sequence shown here is derived from an EMBL/GenBank/DDBJ whole genome shotgun (WGS) entry which is preliminary data.</text>
</comment>